<evidence type="ECO:0000256" key="3">
    <source>
        <dbReference type="SAM" id="SignalP"/>
    </source>
</evidence>
<dbReference type="Proteomes" id="UP000824142">
    <property type="component" value="Unassembled WGS sequence"/>
</dbReference>
<evidence type="ECO:0008006" key="6">
    <source>
        <dbReference type="Google" id="ProtNLM"/>
    </source>
</evidence>
<name>A0A9D1MS95_9PROT</name>
<comment type="caution">
    <text evidence="4">The sequence shown here is derived from an EMBL/GenBank/DDBJ whole genome shotgun (WGS) entry which is preliminary data.</text>
</comment>
<feature type="region of interest" description="Disordered" evidence="2">
    <location>
        <begin position="26"/>
        <end position="92"/>
    </location>
</feature>
<reference evidence="4" key="2">
    <citation type="journal article" date="2021" name="PeerJ">
        <title>Extensive microbial diversity within the chicken gut microbiome revealed by metagenomics and culture.</title>
        <authorList>
            <person name="Gilroy R."/>
            <person name="Ravi A."/>
            <person name="Getino M."/>
            <person name="Pursley I."/>
            <person name="Horton D.L."/>
            <person name="Alikhan N.F."/>
            <person name="Baker D."/>
            <person name="Gharbi K."/>
            <person name="Hall N."/>
            <person name="Watson M."/>
            <person name="Adriaenssens E.M."/>
            <person name="Foster-Nyarko E."/>
            <person name="Jarju S."/>
            <person name="Secka A."/>
            <person name="Antonio M."/>
            <person name="Oren A."/>
            <person name="Chaudhuri R.R."/>
            <person name="La Ragione R."/>
            <person name="Hildebrand F."/>
            <person name="Pallen M.J."/>
        </authorList>
    </citation>
    <scope>NUCLEOTIDE SEQUENCE</scope>
    <source>
        <strain evidence="4">CHK136-897</strain>
    </source>
</reference>
<dbReference type="EMBL" id="DVNO01000033">
    <property type="protein sequence ID" value="HIU65728.1"/>
    <property type="molecule type" value="Genomic_DNA"/>
</dbReference>
<keyword evidence="1" id="KW-0175">Coiled coil</keyword>
<accession>A0A9D1MS95</accession>
<feature type="signal peptide" evidence="3">
    <location>
        <begin position="1"/>
        <end position="20"/>
    </location>
</feature>
<evidence type="ECO:0000256" key="2">
    <source>
        <dbReference type="SAM" id="MobiDB-lite"/>
    </source>
</evidence>
<feature type="coiled-coil region" evidence="1">
    <location>
        <begin position="333"/>
        <end position="360"/>
    </location>
</feature>
<sequence>MKKFLSFISIFAILIGATNAAVRDENATNRQSTTTQNQTNSTSARTASTKTASGRTTVTSRTATTGQGIISRNNTQNTQTTRTTAATGTTDRSAVTRAATIIPIASSSGRTSSSISRATTTRSSSTPVTSVLSRSATTSASTTARAAIDTVSEAVSGTRTGAEYEQCKSAYFSCMDQFCQLKNDDYRRCSCSNRVFDLDEIRDVMQDANDQLTVFTENLDVVGMTAEQATAMKTASEGENALTADTSASKQLLQAIMNSIRGEDSSVSGKYSDLNSITLAFDTANAFGTADSGQIIATYNGQNLYNTVYPQCREAVRADCTDAQLQRAITAYLMAIEQDCNTVQSAIENQQKEMKSAVRESSALLDLARVENRQNHNSSDMATCLTNVENAILSEEVCGAGYHKCLDNGEFIDVSTGAPIAGVENFYELGNLLKFADGVDAADQKLSKITSNKSFVTNFETRVKKFAEPELDKCVEIADTVWEEYLDKAMLDIYYAQQSKVNEIKQGCFDFVSACYMNGESALTEAMAELTGDASVILQPDKVTLSTEMCRDYINSCNMMFYEETGGQNIITDYIDNRQETDTLTACRAVVKQCFDSFGGGSSYENFYYPYSGLFKTGEALEWFTLYEYDENGNPIKDKPVSRCAQQLKSIESCSSEDMMEKAFGGFDVITASKGIYNSETVYYFDKDGEYKQNGDAGKHRKYGILSSNTTSGISKADGTAGTVSAKILSHHTPRPTGVATEIYNQIVDILTTQCMNLQGRFVELQFIKSGETGLYKESSLCEANFANSIEYGGGTQGSKITENLVELYAIGDGENMCPRDYDINVDTQSWGACLCWENGGRRSKWGKSPKCIAGFPVKLKSELGSLDGINDAKCNILKHELFEPSADNIPSTTDWCTVTPSISNQVCPIDGSDRDGVCVTNDSVELTNLPEGLGI</sequence>
<protein>
    <recommendedName>
        <fullName evidence="6">IncF plasmid conjugative transfer protein TraN</fullName>
    </recommendedName>
</protein>
<evidence type="ECO:0000313" key="4">
    <source>
        <dbReference type="EMBL" id="HIU65728.1"/>
    </source>
</evidence>
<reference evidence="4" key="1">
    <citation type="submission" date="2020-10" db="EMBL/GenBank/DDBJ databases">
        <authorList>
            <person name="Gilroy R."/>
        </authorList>
    </citation>
    <scope>NUCLEOTIDE SEQUENCE</scope>
    <source>
        <strain evidence="4">CHK136-897</strain>
    </source>
</reference>
<evidence type="ECO:0000313" key="5">
    <source>
        <dbReference type="Proteomes" id="UP000824142"/>
    </source>
</evidence>
<proteinExistence type="predicted"/>
<feature type="compositionally biased region" description="Low complexity" evidence="2">
    <location>
        <begin position="28"/>
        <end position="90"/>
    </location>
</feature>
<dbReference type="AlphaFoldDB" id="A0A9D1MS95"/>
<gene>
    <name evidence="4" type="ORF">IAC63_03765</name>
</gene>
<evidence type="ECO:0000256" key="1">
    <source>
        <dbReference type="SAM" id="Coils"/>
    </source>
</evidence>
<feature type="chain" id="PRO_5039278975" description="IncF plasmid conjugative transfer protein TraN" evidence="3">
    <location>
        <begin position="21"/>
        <end position="936"/>
    </location>
</feature>
<feature type="region of interest" description="Disordered" evidence="2">
    <location>
        <begin position="107"/>
        <end position="139"/>
    </location>
</feature>
<keyword evidence="3" id="KW-0732">Signal</keyword>
<organism evidence="4 5">
    <name type="scientific">Candidatus Enterousia avicola</name>
    <dbReference type="NCBI Taxonomy" id="2840787"/>
    <lineage>
        <taxon>Bacteria</taxon>
        <taxon>Pseudomonadati</taxon>
        <taxon>Pseudomonadota</taxon>
        <taxon>Alphaproteobacteria</taxon>
        <taxon>Candidatus Enterousia</taxon>
    </lineage>
</organism>